<name>A0A182K1C2_9DIPT</name>
<feature type="region of interest" description="Disordered" evidence="1">
    <location>
        <begin position="55"/>
        <end position="150"/>
    </location>
</feature>
<sequence>MAPMYATMDEPEHQASNLVAQVVVIPNGSEGHIPQGPTATTTEKVEMLNTPCALKSELEQSTDPPVLITPRSNRSTKREKDRKRKSRSKSHSSRMTSTDMPTQESTAITMPITTPEVASVTESLSPYDDDDDDDDVLHYDEHGNDNTKQHYSDNIQRDFLRQNIATNRHITSTDNRYVV</sequence>
<feature type="compositionally biased region" description="Polar residues" evidence="1">
    <location>
        <begin position="95"/>
        <end position="112"/>
    </location>
</feature>
<feature type="compositionally biased region" description="Basic residues" evidence="1">
    <location>
        <begin position="74"/>
        <end position="92"/>
    </location>
</feature>
<accession>A0A182K1C2</accession>
<dbReference type="AlphaFoldDB" id="A0A182K1C2"/>
<proteinExistence type="predicted"/>
<dbReference type="EnsemblMetazoa" id="ACHR004556-RA">
    <property type="protein sequence ID" value="ACHR004556-PA"/>
    <property type="gene ID" value="ACHR004556"/>
</dbReference>
<dbReference type="VEuPathDB" id="VectorBase:ACHR004556"/>
<evidence type="ECO:0000313" key="3">
    <source>
        <dbReference type="Proteomes" id="UP000075881"/>
    </source>
</evidence>
<evidence type="ECO:0000256" key="1">
    <source>
        <dbReference type="SAM" id="MobiDB-lite"/>
    </source>
</evidence>
<feature type="compositionally biased region" description="Basic and acidic residues" evidence="1">
    <location>
        <begin position="136"/>
        <end position="150"/>
    </location>
</feature>
<evidence type="ECO:0000313" key="2">
    <source>
        <dbReference type="EnsemblMetazoa" id="ACHR004556-PA"/>
    </source>
</evidence>
<reference evidence="2" key="2">
    <citation type="submission" date="2020-05" db="UniProtKB">
        <authorList>
            <consortium name="EnsemblMetazoa"/>
        </authorList>
    </citation>
    <scope>IDENTIFICATION</scope>
    <source>
        <strain evidence="2">ACHKN1017</strain>
    </source>
</reference>
<protein>
    <submittedName>
        <fullName evidence="2">Uncharacterized protein</fullName>
    </submittedName>
</protein>
<dbReference type="Proteomes" id="UP000075881">
    <property type="component" value="Unassembled WGS sequence"/>
</dbReference>
<organism evidence="2 3">
    <name type="scientific">Anopheles christyi</name>
    <dbReference type="NCBI Taxonomy" id="43041"/>
    <lineage>
        <taxon>Eukaryota</taxon>
        <taxon>Metazoa</taxon>
        <taxon>Ecdysozoa</taxon>
        <taxon>Arthropoda</taxon>
        <taxon>Hexapoda</taxon>
        <taxon>Insecta</taxon>
        <taxon>Pterygota</taxon>
        <taxon>Neoptera</taxon>
        <taxon>Endopterygota</taxon>
        <taxon>Diptera</taxon>
        <taxon>Nematocera</taxon>
        <taxon>Culicoidea</taxon>
        <taxon>Culicidae</taxon>
        <taxon>Anophelinae</taxon>
        <taxon>Anopheles</taxon>
    </lineage>
</organism>
<reference evidence="3" key="1">
    <citation type="submission" date="2013-03" db="EMBL/GenBank/DDBJ databases">
        <title>The Genome Sequence of Anopheles christyi ACHKN1017.</title>
        <authorList>
            <consortium name="The Broad Institute Genomics Platform"/>
            <person name="Neafsey D.E."/>
            <person name="Besansky N."/>
            <person name="Walker B."/>
            <person name="Young S.K."/>
            <person name="Zeng Q."/>
            <person name="Gargeya S."/>
            <person name="Fitzgerald M."/>
            <person name="Haas B."/>
            <person name="Abouelleil A."/>
            <person name="Allen A.W."/>
            <person name="Alvarado L."/>
            <person name="Arachchi H.M."/>
            <person name="Berlin A.M."/>
            <person name="Chapman S.B."/>
            <person name="Gainer-Dewar J."/>
            <person name="Goldberg J."/>
            <person name="Griggs A."/>
            <person name="Gujja S."/>
            <person name="Hansen M."/>
            <person name="Howarth C."/>
            <person name="Imamovic A."/>
            <person name="Ireland A."/>
            <person name="Larimer J."/>
            <person name="McCowan C."/>
            <person name="Murphy C."/>
            <person name="Pearson M."/>
            <person name="Poon T.W."/>
            <person name="Priest M."/>
            <person name="Roberts A."/>
            <person name="Saif S."/>
            <person name="Shea T."/>
            <person name="Sisk P."/>
            <person name="Sykes S."/>
            <person name="Wortman J."/>
            <person name="Nusbaum C."/>
            <person name="Birren B."/>
        </authorList>
    </citation>
    <scope>NUCLEOTIDE SEQUENCE [LARGE SCALE GENOMIC DNA]</scope>
    <source>
        <strain evidence="3">ACHKN1017</strain>
    </source>
</reference>
<keyword evidence="3" id="KW-1185">Reference proteome</keyword>